<comment type="caution">
    <text evidence="1">The sequence shown here is derived from an EMBL/GenBank/DDBJ whole genome shotgun (WGS) entry which is preliminary data.</text>
</comment>
<accession>A0AAJ1QA14</accession>
<dbReference type="EMBL" id="JASORJ010000160">
    <property type="protein sequence ID" value="MDK7357949.1"/>
    <property type="molecule type" value="Genomic_DNA"/>
</dbReference>
<proteinExistence type="predicted"/>
<protein>
    <submittedName>
        <fullName evidence="1">Uncharacterized protein</fullName>
    </submittedName>
</protein>
<feature type="non-terminal residue" evidence="1">
    <location>
        <position position="69"/>
    </location>
</feature>
<dbReference type="Proteomes" id="UP001236274">
    <property type="component" value="Unassembled WGS sequence"/>
</dbReference>
<gene>
    <name evidence="1" type="ORF">QP520_10015</name>
</gene>
<evidence type="ECO:0000313" key="2">
    <source>
        <dbReference type="Proteomes" id="UP001236274"/>
    </source>
</evidence>
<evidence type="ECO:0000313" key="1">
    <source>
        <dbReference type="EMBL" id="MDK7357949.1"/>
    </source>
</evidence>
<reference evidence="1" key="1">
    <citation type="submission" date="2023-05" db="EMBL/GenBank/DDBJ databases">
        <title>Cataloging the Phylogenetic Diversity of Human Bladder Bacteria.</title>
        <authorList>
            <person name="Du J."/>
        </authorList>
    </citation>
    <scope>NUCLEOTIDE SEQUENCE</scope>
    <source>
        <strain evidence="1">UMB10101</strain>
    </source>
</reference>
<dbReference type="AlphaFoldDB" id="A0AAJ1QA14"/>
<organism evidence="1 2">
    <name type="scientific">Veillonella atypica</name>
    <dbReference type="NCBI Taxonomy" id="39777"/>
    <lineage>
        <taxon>Bacteria</taxon>
        <taxon>Bacillati</taxon>
        <taxon>Bacillota</taxon>
        <taxon>Negativicutes</taxon>
        <taxon>Veillonellales</taxon>
        <taxon>Veillonellaceae</taxon>
        <taxon>Veillonella</taxon>
    </lineage>
</organism>
<name>A0AAJ1QA14_9FIRM</name>
<sequence>MEGLSIRFLADLPEQGQLLLNCEHDPWLVALSYVIASVGSLSTLTIARHLDNVPRRSMRLVWGLLGGLC</sequence>